<keyword evidence="2" id="KW-0812">Transmembrane</keyword>
<evidence type="ECO:0000256" key="1">
    <source>
        <dbReference type="SAM" id="MobiDB-lite"/>
    </source>
</evidence>
<gene>
    <name evidence="3" type="ORF">NDU88_006057</name>
</gene>
<feature type="transmembrane region" description="Helical" evidence="2">
    <location>
        <begin position="16"/>
        <end position="39"/>
    </location>
</feature>
<dbReference type="Proteomes" id="UP001066276">
    <property type="component" value="Chromosome 7"/>
</dbReference>
<protein>
    <submittedName>
        <fullName evidence="3">Uncharacterized protein</fullName>
    </submittedName>
</protein>
<keyword evidence="4" id="KW-1185">Reference proteome</keyword>
<evidence type="ECO:0000313" key="3">
    <source>
        <dbReference type="EMBL" id="KAJ1127662.1"/>
    </source>
</evidence>
<accession>A0AAV7PH77</accession>
<dbReference type="AlphaFoldDB" id="A0AAV7PH77"/>
<keyword evidence="2" id="KW-1133">Transmembrane helix</keyword>
<reference evidence="3" key="1">
    <citation type="journal article" date="2022" name="bioRxiv">
        <title>Sequencing and chromosome-scale assembly of the giantPleurodeles waltlgenome.</title>
        <authorList>
            <person name="Brown T."/>
            <person name="Elewa A."/>
            <person name="Iarovenko S."/>
            <person name="Subramanian E."/>
            <person name="Araus A.J."/>
            <person name="Petzold A."/>
            <person name="Susuki M."/>
            <person name="Suzuki K.-i.T."/>
            <person name="Hayashi T."/>
            <person name="Toyoda A."/>
            <person name="Oliveira C."/>
            <person name="Osipova E."/>
            <person name="Leigh N.D."/>
            <person name="Simon A."/>
            <person name="Yun M.H."/>
        </authorList>
    </citation>
    <scope>NUCLEOTIDE SEQUENCE</scope>
    <source>
        <strain evidence="3">20211129_DDA</strain>
        <tissue evidence="3">Liver</tissue>
    </source>
</reference>
<feature type="region of interest" description="Disordered" evidence="1">
    <location>
        <begin position="129"/>
        <end position="170"/>
    </location>
</feature>
<comment type="caution">
    <text evidence="3">The sequence shown here is derived from an EMBL/GenBank/DDBJ whole genome shotgun (WGS) entry which is preliminary data.</text>
</comment>
<sequence>MGVGVYESADPRLCSVSFFVVCFASGFFPPLSFCPLYLYQPSGCCGMWRFTVVIRQDGYGDGGTEMMKQRGKGGKRNGPVEECWQGGTTSPAGVGAQGAVPVEPATVVSAKPLRLEFRGRGFALSATEARCGSSGAPASPFTGGRVSGTLGGSPRPSRHFSLLSVSQPRG</sequence>
<name>A0AAV7PH77_PLEWA</name>
<keyword evidence="2" id="KW-0472">Membrane</keyword>
<dbReference type="EMBL" id="JANPWB010000011">
    <property type="protein sequence ID" value="KAJ1127662.1"/>
    <property type="molecule type" value="Genomic_DNA"/>
</dbReference>
<evidence type="ECO:0000256" key="2">
    <source>
        <dbReference type="SAM" id="Phobius"/>
    </source>
</evidence>
<organism evidence="3 4">
    <name type="scientific">Pleurodeles waltl</name>
    <name type="common">Iberian ribbed newt</name>
    <dbReference type="NCBI Taxonomy" id="8319"/>
    <lineage>
        <taxon>Eukaryota</taxon>
        <taxon>Metazoa</taxon>
        <taxon>Chordata</taxon>
        <taxon>Craniata</taxon>
        <taxon>Vertebrata</taxon>
        <taxon>Euteleostomi</taxon>
        <taxon>Amphibia</taxon>
        <taxon>Batrachia</taxon>
        <taxon>Caudata</taxon>
        <taxon>Salamandroidea</taxon>
        <taxon>Salamandridae</taxon>
        <taxon>Pleurodelinae</taxon>
        <taxon>Pleurodeles</taxon>
    </lineage>
</organism>
<evidence type="ECO:0000313" key="4">
    <source>
        <dbReference type="Proteomes" id="UP001066276"/>
    </source>
</evidence>
<proteinExistence type="predicted"/>
<feature type="region of interest" description="Disordered" evidence="1">
    <location>
        <begin position="67"/>
        <end position="87"/>
    </location>
</feature>